<evidence type="ECO:0000313" key="7">
    <source>
        <dbReference type="Proteomes" id="UP000036608"/>
    </source>
</evidence>
<reference evidence="7" key="2">
    <citation type="submission" date="2015-05" db="EMBL/GenBank/DDBJ databases">
        <authorList>
            <person name="Swarnkar M.K."/>
            <person name="Vyas P."/>
            <person name="Rahi P."/>
            <person name="Thakur R."/>
            <person name="Thakur N."/>
            <person name="Singh A.K."/>
            <person name="Gulati A."/>
        </authorList>
    </citation>
    <scope>NUCLEOTIDE SEQUENCE [LARGE SCALE GENOMIC DNA]</scope>
    <source>
        <strain evidence="7">745</strain>
    </source>
</reference>
<dbReference type="KEGG" id="ptv:AA957_00090"/>
<dbReference type="EMBL" id="CP011507">
    <property type="protein sequence ID" value="AKS04584.1"/>
    <property type="molecule type" value="Genomic_DNA"/>
</dbReference>
<evidence type="ECO:0000256" key="1">
    <source>
        <dbReference type="SAM" id="Phobius"/>
    </source>
</evidence>
<organism evidence="6 7">
    <name type="scientific">Pseudomonas trivialis</name>
    <dbReference type="NCBI Taxonomy" id="200450"/>
    <lineage>
        <taxon>Bacteria</taxon>
        <taxon>Pseudomonadati</taxon>
        <taxon>Pseudomonadota</taxon>
        <taxon>Gammaproteobacteria</taxon>
        <taxon>Pseudomonadales</taxon>
        <taxon>Pseudomonadaceae</taxon>
        <taxon>Pseudomonas</taxon>
    </lineage>
</organism>
<dbReference type="EMBL" id="CP011507">
    <property type="protein sequence ID" value="AKS04575.1"/>
    <property type="molecule type" value="Genomic_DNA"/>
</dbReference>
<reference evidence="6 7" key="1">
    <citation type="journal article" date="2015" name="Genome Announc.">
        <title>Complete Genome Sequence of the Rhizobacterium Pseudomonas trivialis Strain IHBB745 with Multiple Plant Growth-Promoting Activities and Tolerance to Desiccation and Alkalinity.</title>
        <authorList>
            <person name="Gulati A."/>
            <person name="Swarnkar M.K."/>
            <person name="Vyas P."/>
            <person name="Rahi P."/>
            <person name="Thakur R."/>
            <person name="Thakur N."/>
            <person name="Singh A.K."/>
        </authorList>
    </citation>
    <scope>NUCLEOTIDE SEQUENCE [LARGE SCALE GENOMIC DNA]</scope>
    <source>
        <strain evidence="7">745</strain>
        <strain evidence="6">IHBB745</strain>
    </source>
</reference>
<name>A0A0H5AK06_9PSED</name>
<gene>
    <name evidence="3" type="ORF">AA957_00045</name>
    <name evidence="4" type="ORF">AA957_00090</name>
    <name evidence="5" type="ORF">AA957_29395</name>
    <name evidence="6" type="ORF">AA957_29440</name>
</gene>
<keyword evidence="1" id="KW-0472">Membrane</keyword>
<evidence type="ECO:0000313" key="6">
    <source>
        <dbReference type="EMBL" id="AKS10060.1"/>
    </source>
</evidence>
<dbReference type="EMBL" id="CP011507">
    <property type="protein sequence ID" value="AKS10060.1"/>
    <property type="molecule type" value="Genomic_DNA"/>
</dbReference>
<proteinExistence type="predicted"/>
<dbReference type="PATRIC" id="fig|200450.3.peg.14"/>
<dbReference type="KEGG" id="ptv:AA957_00045"/>
<evidence type="ECO:0008006" key="8">
    <source>
        <dbReference type="Google" id="ProtNLM"/>
    </source>
</evidence>
<dbReference type="EMBL" id="CP011507">
    <property type="protein sequence ID" value="AKS10052.1"/>
    <property type="molecule type" value="Genomic_DNA"/>
</dbReference>
<keyword evidence="1" id="KW-1133">Transmembrane helix</keyword>
<dbReference type="AlphaFoldDB" id="A0A0H5AK06"/>
<protein>
    <recommendedName>
        <fullName evidence="8">Major coat protein</fullName>
    </recommendedName>
</protein>
<keyword evidence="1" id="KW-0812">Transmembrane</keyword>
<feature type="chain" id="PRO_5007408841" description="Major coat protein" evidence="2">
    <location>
        <begin position="23"/>
        <end position="79"/>
    </location>
</feature>
<evidence type="ECO:0000313" key="4">
    <source>
        <dbReference type="EMBL" id="AKS04584.1"/>
    </source>
</evidence>
<dbReference type="KEGG" id="ptv:AA957_29440"/>
<evidence type="ECO:0000256" key="2">
    <source>
        <dbReference type="SAM" id="SignalP"/>
    </source>
</evidence>
<feature type="signal peptide" evidence="2">
    <location>
        <begin position="1"/>
        <end position="22"/>
    </location>
</feature>
<dbReference type="RefSeq" id="WP_049708330.1">
    <property type="nucleotide sequence ID" value="NZ_CP011507.1"/>
</dbReference>
<feature type="transmembrane region" description="Helical" evidence="1">
    <location>
        <begin position="46"/>
        <end position="70"/>
    </location>
</feature>
<evidence type="ECO:0000313" key="5">
    <source>
        <dbReference type="EMBL" id="AKS10052.1"/>
    </source>
</evidence>
<sequence>MKTMSKMLLVVGASVFTGAAMAADGAAGFDVAAFIGPVADTIKANVPVILTAIAGIFAVVWGATSGVTLVKRFLGKVVG</sequence>
<dbReference type="Proteomes" id="UP000036608">
    <property type="component" value="Chromosome"/>
</dbReference>
<keyword evidence="2" id="KW-0732">Signal</keyword>
<accession>A0A0H5AK06</accession>
<evidence type="ECO:0000313" key="3">
    <source>
        <dbReference type="EMBL" id="AKS04575.1"/>
    </source>
</evidence>
<dbReference type="KEGG" id="ptv:AA957_29395"/>